<evidence type="ECO:0000256" key="1">
    <source>
        <dbReference type="ARBA" id="ARBA00008764"/>
    </source>
</evidence>
<dbReference type="InterPro" id="IPR008256">
    <property type="entry name" value="Peptidase_S1B"/>
</dbReference>
<evidence type="ECO:0000256" key="6">
    <source>
        <dbReference type="RuleBase" id="RU004296"/>
    </source>
</evidence>
<dbReference type="Pfam" id="PF13365">
    <property type="entry name" value="Trypsin_2"/>
    <property type="match status" value="1"/>
</dbReference>
<dbReference type="InterPro" id="IPR020821">
    <property type="entry name" value="ENPP1-3/EXOG-like_nuc-like"/>
</dbReference>
<dbReference type="EMBL" id="JACWMS010000003">
    <property type="protein sequence ID" value="MBD1321483.1"/>
    <property type="molecule type" value="Genomic_DNA"/>
</dbReference>
<protein>
    <recommendedName>
        <fullName evidence="6">Serine protease</fullName>
        <ecNumber evidence="6">3.4.21.-</ecNumber>
    </recommendedName>
</protein>
<dbReference type="InterPro" id="IPR001604">
    <property type="entry name" value="Endo_G_ENPP1-like_dom"/>
</dbReference>
<evidence type="ECO:0000313" key="10">
    <source>
        <dbReference type="Proteomes" id="UP000602395"/>
    </source>
</evidence>
<dbReference type="RefSeq" id="WP_190267989.1">
    <property type="nucleotide sequence ID" value="NZ_BAABAD010000005.1"/>
</dbReference>
<dbReference type="Gene3D" id="3.40.570.10">
    <property type="entry name" value="Extracellular Endonuclease, subunit A"/>
    <property type="match status" value="1"/>
</dbReference>
<gene>
    <name evidence="9" type="ORF">IDF66_18025</name>
</gene>
<evidence type="ECO:0000259" key="7">
    <source>
        <dbReference type="SMART" id="SM00477"/>
    </source>
</evidence>
<keyword evidence="4 6" id="KW-0378">Hydrolase</keyword>
<dbReference type="InterPro" id="IPR009003">
    <property type="entry name" value="Peptidase_S1_PA"/>
</dbReference>
<keyword evidence="9" id="KW-0255">Endonuclease</keyword>
<comment type="similarity">
    <text evidence="1 6">Belongs to the peptidase S1B family.</text>
</comment>
<sequence>MTTIFSEPDHARLVRRLSAVTGGDLTGPQIAKLAGGDAELLNDLSPSSRQRVAALVAPTADGALEKLVGPADYVPIAYLDLARRASATVARLLDRHRRPLGTGVMVSPRLFMTNHHVIPDATDAAASSLQFDYQLCIDDIPAIVTEFRLDPTTFFWTSPVDDLDVSLIAVGPRLAGDKALEQFGFTPLSSAADKHAEGDFVSVIEHPDGDFKQIALRENRVVGRGASSTTLFYSADTLHGSSGSPVYNDEFCLVALHHAGGPRNDHTLDTGAPAPDDCNEGIRASAVVAALRLRHDDLPLRFRDLLAEALNPPMGSARTTATAPTPTPTIATATGVSAELILPELRIVNGRTIAAEAAATSATPDASPTSTPEGVPPIDVLSDGSPPTAGAMVLERNDAPETDYDKRRGYEPDFLPQAVALPTLPTALVKQCALPHGLRRSAANVVLRYHHFSLVIRADRRMPVYTIVNVDGRRLRSINRTTGEVEAAEIWYTDPRIDTDAQLGQEVFASQRPRFFDRGHMVRRLDPAWGSPATAKLSADDTFHFTNCCPQISAFNQHLWQGIENYALTNAGAEKKRITIITGPVFGADDPVYRDVAVPRAFWKIVIRVHAGRLRATGFIADQNAGLDAALGDGTEAFADLGTVAVFQAPIAQIASATALRFGTLADHDTMQVGLESAGPALTALDEVDW</sequence>
<evidence type="ECO:0000313" key="9">
    <source>
        <dbReference type="EMBL" id="MBD1321483.1"/>
    </source>
</evidence>
<keyword evidence="10" id="KW-1185">Reference proteome</keyword>
<keyword evidence="3" id="KW-0732">Signal</keyword>
<evidence type="ECO:0000256" key="5">
    <source>
        <dbReference type="ARBA" id="ARBA00022825"/>
    </source>
</evidence>
<dbReference type="InterPro" id="IPR040255">
    <property type="entry name" value="Non-specific_endonuclease"/>
</dbReference>
<reference evidence="9 10" key="1">
    <citation type="submission" date="2020-09" db="EMBL/GenBank/DDBJ databases">
        <title>Novel species in genus Gordonia.</title>
        <authorList>
            <person name="Zhang G."/>
        </authorList>
    </citation>
    <scope>NUCLEOTIDE SEQUENCE [LARGE SCALE GENOMIC DNA]</scope>
    <source>
        <strain evidence="9 10">ON-33</strain>
    </source>
</reference>
<dbReference type="EC" id="3.4.21.-" evidence="6"/>
<dbReference type="PRINTS" id="PR00839">
    <property type="entry name" value="V8PROTEASE"/>
</dbReference>
<dbReference type="SUPFAM" id="SSF54060">
    <property type="entry name" value="His-Me finger endonucleases"/>
    <property type="match status" value="1"/>
</dbReference>
<dbReference type="GO" id="GO:0004519">
    <property type="term" value="F:endonuclease activity"/>
    <property type="evidence" value="ECO:0007669"/>
    <property type="project" value="UniProtKB-KW"/>
</dbReference>
<evidence type="ECO:0000256" key="3">
    <source>
        <dbReference type="ARBA" id="ARBA00022729"/>
    </source>
</evidence>
<dbReference type="SMART" id="SM00477">
    <property type="entry name" value="NUC"/>
    <property type="match status" value="1"/>
</dbReference>
<dbReference type="InterPro" id="IPR043504">
    <property type="entry name" value="Peptidase_S1_PA_chymotrypsin"/>
</dbReference>
<dbReference type="Pfam" id="PF01223">
    <property type="entry name" value="Endonuclease_NS"/>
    <property type="match status" value="1"/>
</dbReference>
<name>A0ABR7WFE6_9ACTN</name>
<evidence type="ECO:0000256" key="2">
    <source>
        <dbReference type="ARBA" id="ARBA00022670"/>
    </source>
</evidence>
<dbReference type="SMART" id="SM00892">
    <property type="entry name" value="Endonuclease_NS"/>
    <property type="match status" value="1"/>
</dbReference>
<keyword evidence="2 6" id="KW-0645">Protease</keyword>
<dbReference type="InterPro" id="IPR044925">
    <property type="entry name" value="His-Me_finger_sf"/>
</dbReference>
<proteinExistence type="inferred from homology"/>
<dbReference type="InterPro" id="IPR044929">
    <property type="entry name" value="DNA/RNA_non-sp_Endonuclease_sf"/>
</dbReference>
<keyword evidence="5 6" id="KW-0720">Serine protease</keyword>
<comment type="caution">
    <text evidence="9">The sequence shown here is derived from an EMBL/GenBank/DDBJ whole genome shotgun (WGS) entry which is preliminary data.</text>
</comment>
<dbReference type="PANTHER" id="PTHR13966:SF5">
    <property type="entry name" value="ENDONUCLEASE G, MITOCHONDRIAL"/>
    <property type="match status" value="1"/>
</dbReference>
<dbReference type="Proteomes" id="UP000602395">
    <property type="component" value="Unassembled WGS sequence"/>
</dbReference>
<accession>A0ABR7WFE6</accession>
<dbReference type="PANTHER" id="PTHR13966">
    <property type="entry name" value="ENDONUCLEASE RELATED"/>
    <property type="match status" value="1"/>
</dbReference>
<feature type="domain" description="ENPP1-3/EXOG-like endonuclease/phosphodiesterase" evidence="7">
    <location>
        <begin position="449"/>
        <end position="669"/>
    </location>
</feature>
<dbReference type="CDD" id="cd00091">
    <property type="entry name" value="NUC"/>
    <property type="match status" value="1"/>
</dbReference>
<keyword evidence="9" id="KW-0540">Nuclease</keyword>
<evidence type="ECO:0000259" key="8">
    <source>
        <dbReference type="SMART" id="SM00892"/>
    </source>
</evidence>
<dbReference type="SUPFAM" id="SSF50494">
    <property type="entry name" value="Trypsin-like serine proteases"/>
    <property type="match status" value="1"/>
</dbReference>
<dbReference type="Gene3D" id="2.40.10.10">
    <property type="entry name" value="Trypsin-like serine proteases"/>
    <property type="match status" value="2"/>
</dbReference>
<evidence type="ECO:0000256" key="4">
    <source>
        <dbReference type="ARBA" id="ARBA00022801"/>
    </source>
</evidence>
<feature type="domain" description="DNA/RNA non-specific endonuclease/pyrophosphatase/phosphodiesterase" evidence="8">
    <location>
        <begin position="448"/>
        <end position="669"/>
    </location>
</feature>
<organism evidence="9 10">
    <name type="scientific">Gordonia hankookensis</name>
    <dbReference type="NCBI Taxonomy" id="589403"/>
    <lineage>
        <taxon>Bacteria</taxon>
        <taxon>Bacillati</taxon>
        <taxon>Actinomycetota</taxon>
        <taxon>Actinomycetes</taxon>
        <taxon>Mycobacteriales</taxon>
        <taxon>Gordoniaceae</taxon>
        <taxon>Gordonia</taxon>
    </lineage>
</organism>